<dbReference type="EnsemblMetazoa" id="XM_038217856.1">
    <property type="protein sequence ID" value="XP_038073784.1"/>
    <property type="gene ID" value="LOC119741910"/>
</dbReference>
<reference evidence="3" key="1">
    <citation type="submission" date="2022-11" db="UniProtKB">
        <authorList>
            <consortium name="EnsemblMetazoa"/>
        </authorList>
    </citation>
    <scope>IDENTIFICATION</scope>
</reference>
<evidence type="ECO:0000313" key="3">
    <source>
        <dbReference type="EnsemblMetazoa" id="XP_038073783.1"/>
    </source>
</evidence>
<feature type="compositionally biased region" description="Basic and acidic residues" evidence="2">
    <location>
        <begin position="749"/>
        <end position="777"/>
    </location>
</feature>
<dbReference type="GeneID" id="119741910"/>
<dbReference type="AlphaFoldDB" id="A0A914BC27"/>
<dbReference type="GO" id="GO:0045111">
    <property type="term" value="C:intermediate filament cytoskeleton"/>
    <property type="evidence" value="ECO:0007669"/>
    <property type="project" value="TreeGrafter"/>
</dbReference>
<name>A0A914BC27_PATMI</name>
<feature type="region of interest" description="Disordered" evidence="2">
    <location>
        <begin position="121"/>
        <end position="159"/>
    </location>
</feature>
<feature type="region of interest" description="Disordered" evidence="2">
    <location>
        <begin position="745"/>
        <end position="777"/>
    </location>
</feature>
<dbReference type="PANTHER" id="PTHR14332">
    <property type="entry name" value="DISRUPTED IN SCHIZOPHRENIA 1 PROTEIN"/>
    <property type="match status" value="1"/>
</dbReference>
<feature type="coiled-coil region" evidence="1">
    <location>
        <begin position="624"/>
        <end position="705"/>
    </location>
</feature>
<dbReference type="GO" id="GO:0005874">
    <property type="term" value="C:microtubule"/>
    <property type="evidence" value="ECO:0007669"/>
    <property type="project" value="TreeGrafter"/>
</dbReference>
<feature type="coiled-coil region" evidence="1">
    <location>
        <begin position="480"/>
        <end position="539"/>
    </location>
</feature>
<dbReference type="Proteomes" id="UP000887568">
    <property type="component" value="Unplaced"/>
</dbReference>
<dbReference type="RefSeq" id="XP_038073783.1">
    <property type="nucleotide sequence ID" value="XM_038217855.1"/>
</dbReference>
<dbReference type="RefSeq" id="XP_038073784.1">
    <property type="nucleotide sequence ID" value="XM_038217856.1"/>
</dbReference>
<feature type="region of interest" description="Disordered" evidence="2">
    <location>
        <begin position="1"/>
        <end position="109"/>
    </location>
</feature>
<dbReference type="GO" id="GO:0060271">
    <property type="term" value="P:cilium assembly"/>
    <property type="evidence" value="ECO:0007669"/>
    <property type="project" value="TreeGrafter"/>
</dbReference>
<evidence type="ECO:0000256" key="1">
    <source>
        <dbReference type="SAM" id="Coils"/>
    </source>
</evidence>
<dbReference type="OrthoDB" id="5990396at2759"/>
<organism evidence="3 4">
    <name type="scientific">Patiria miniata</name>
    <name type="common">Bat star</name>
    <name type="synonym">Asterina miniata</name>
    <dbReference type="NCBI Taxonomy" id="46514"/>
    <lineage>
        <taxon>Eukaryota</taxon>
        <taxon>Metazoa</taxon>
        <taxon>Echinodermata</taxon>
        <taxon>Eleutherozoa</taxon>
        <taxon>Asterozoa</taxon>
        <taxon>Asteroidea</taxon>
        <taxon>Valvatacea</taxon>
        <taxon>Valvatida</taxon>
        <taxon>Asterinidae</taxon>
        <taxon>Patiria</taxon>
    </lineage>
</organism>
<dbReference type="GO" id="GO:0005815">
    <property type="term" value="C:microtubule organizing center"/>
    <property type="evidence" value="ECO:0007669"/>
    <property type="project" value="TreeGrafter"/>
</dbReference>
<proteinExistence type="predicted"/>
<dbReference type="PANTHER" id="PTHR14332:SF3">
    <property type="entry name" value="DISRUPTED IN SCHIZOPHRENIA 1 PROTEIN"/>
    <property type="match status" value="1"/>
</dbReference>
<feature type="compositionally biased region" description="Basic and acidic residues" evidence="2">
    <location>
        <begin position="206"/>
        <end position="220"/>
    </location>
</feature>
<feature type="compositionally biased region" description="Basic and acidic residues" evidence="2">
    <location>
        <begin position="72"/>
        <end position="95"/>
    </location>
</feature>
<dbReference type="EnsemblMetazoa" id="XM_038217855.1">
    <property type="protein sequence ID" value="XP_038073783.1"/>
    <property type="gene ID" value="LOC119741910"/>
</dbReference>
<accession>A0A914BC27</accession>
<dbReference type="OMA" id="EDIACTH"/>
<feature type="region of interest" description="Disordered" evidence="2">
    <location>
        <begin position="174"/>
        <end position="220"/>
    </location>
</feature>
<protein>
    <submittedName>
        <fullName evidence="3">Uncharacterized protein</fullName>
    </submittedName>
</protein>
<evidence type="ECO:0000313" key="4">
    <source>
        <dbReference type="Proteomes" id="UP000887568"/>
    </source>
</evidence>
<evidence type="ECO:0000256" key="2">
    <source>
        <dbReference type="SAM" id="MobiDB-lite"/>
    </source>
</evidence>
<dbReference type="InterPro" id="IPR026081">
    <property type="entry name" value="DISC1"/>
</dbReference>
<keyword evidence="1" id="KW-0175">Coiled coil</keyword>
<feature type="compositionally biased region" description="Basic and acidic residues" evidence="2">
    <location>
        <begin position="121"/>
        <end position="138"/>
    </location>
</feature>
<sequence length="820" mass="92917">MSLFSGMKLASSSPDKHPTDSAPRTTEPKIYKSPSTETEKSTSNSQETRDSSQFSFILDTANGKRPTSTALETEHTCTGESSSKVDRQLCKDRSPKSQPPESAIDDLNFDLDPIKVIRDAHTQGQEHRPAGFDLRDVDFSAPSEQENQEDEHSALDAKSTSSFSFITKESLVSTEESCDVEEDSQAATGNESVEEVSEDSQTPGRRKLEIGKITRRDDGETGSLDRRRVYMEEHVKQLLIIKKSTCDVADRVVQLAKDCVLSGFSLLEKQHQLQALQQQQQQAVNEEDYEKAEELHLQCQTMEDDIGQSGSLLPRDHPALRNLLTDLQTLHEQEKAARQSMTKKYRTLISEQEEAVADARGRHAQWESDRLRKVQEERNKLDRDLGHLHLDKEHLSKRDISLADQIAEGTAPLRQSRDSLIDDRAKVQDEIQILEAKLSALRLQENVISEAILKKDREIATVTADFEDERSALEREKGVLEGAELDLKRRGEELKEEEQRLADGMEEVKMTEERESRLLTDLQEDLAKEEDAIDNLKDKNCCALPKMWQDEKSATLSKTRESFLKKKEAVKLRVQEVRKATSSLLQSQTRVVSLRKRVSDTEGHIASLNESKQLAVSGRNFAEAKKLTEEIKRLTAEGQCIQVEMEALSKSNDERSETVKTMMEDAERLQEEVKEEERQAELTVKDELLEHIADLREQLQSVSQSPLAQALQKAELVSSSLQVKLLCLRHQQPFPAELEDLAEGFPVEETEKLSELTQEESKVGEERLSGTSEKTSELELERLEGQLKEAVEKEDYDNAELLQRHIDAIQQQNKHLESDS</sequence>
<feature type="compositionally biased region" description="Low complexity" evidence="2">
    <location>
        <begin position="33"/>
        <end position="46"/>
    </location>
</feature>
<feature type="coiled-coil region" evidence="1">
    <location>
        <begin position="417"/>
        <end position="444"/>
    </location>
</feature>
<keyword evidence="4" id="KW-1185">Reference proteome</keyword>